<feature type="transmembrane region" description="Helical" evidence="2">
    <location>
        <begin position="6"/>
        <end position="25"/>
    </location>
</feature>
<keyword evidence="1" id="KW-0175">Coiled coil</keyword>
<evidence type="ECO:0000313" key="4">
    <source>
        <dbReference type="Proteomes" id="UP000198833"/>
    </source>
</evidence>
<evidence type="ECO:0000256" key="2">
    <source>
        <dbReference type="SAM" id="Phobius"/>
    </source>
</evidence>
<reference evidence="3 4" key="1">
    <citation type="submission" date="2016-10" db="EMBL/GenBank/DDBJ databases">
        <authorList>
            <person name="de Groot N.N."/>
        </authorList>
    </citation>
    <scope>NUCLEOTIDE SEQUENCE [LARGE SCALE GENOMIC DNA]</scope>
    <source>
        <strain evidence="3 4">DSM 15695</strain>
    </source>
</reference>
<feature type="transmembrane region" description="Helical" evidence="2">
    <location>
        <begin position="46"/>
        <end position="67"/>
    </location>
</feature>
<dbReference type="OrthoDB" id="2243657at2"/>
<accession>A0A1H9E506</accession>
<feature type="coiled-coil region" evidence="1">
    <location>
        <begin position="327"/>
        <end position="367"/>
    </location>
</feature>
<keyword evidence="4" id="KW-1185">Reference proteome</keyword>
<feature type="transmembrane region" description="Helical" evidence="2">
    <location>
        <begin position="135"/>
        <end position="168"/>
    </location>
</feature>
<dbReference type="Pfam" id="PF10112">
    <property type="entry name" value="Halogen_Hydrol"/>
    <property type="match status" value="1"/>
</dbReference>
<evidence type="ECO:0000313" key="3">
    <source>
        <dbReference type="EMBL" id="SEQ20702.1"/>
    </source>
</evidence>
<dbReference type="InterPro" id="IPR018770">
    <property type="entry name" value="ChloroindolylP_hydrolase"/>
</dbReference>
<name>A0A1H9E506_9LACT</name>
<protein>
    <submittedName>
        <fullName evidence="3">5-bromo-4-chloroindolyl phosphate hydrolysis protein</fullName>
    </submittedName>
</protein>
<keyword evidence="2" id="KW-0472">Membrane</keyword>
<dbReference type="EMBL" id="FOEN01000006">
    <property type="protein sequence ID" value="SEQ20702.1"/>
    <property type="molecule type" value="Genomic_DNA"/>
</dbReference>
<sequence>MIFLINQLPLLIIACLFLNRIYIQWTQSGAIDFKGLFRHFFLKPSLIILALSFISTIFFSFIGFWVFPLIRYLTANIIGLFLATGGLTFVFGLFAQKKQTMFTLLNYGISILMMTFMMSFIAQDHYYYDFYEEPYFILIISSTLIALAIGLICALCLFVGSKIVYLLAKKRRHTANKSGLFSKHQQKIHKTSKDMKEHYLAQGLDNQEIEYFREQMAQAKSQIQSITQEFPQTAKLRAIETRHNTIRVSQSFFKDIVNQPKRLSDASQFLYKFLPSLQDLIAKYNEINQHIAKNKQTYQILDKTALTIDQVCQQITDEYILFHQDTFNELNDEIKLAHRNIERRQHQENLDQSVDDLLDQLIQDEQETDSGGEMNE</sequence>
<evidence type="ECO:0000256" key="1">
    <source>
        <dbReference type="SAM" id="Coils"/>
    </source>
</evidence>
<organism evidence="3 4">
    <name type="scientific">Ignavigranum ruoffiae</name>
    <dbReference type="NCBI Taxonomy" id="89093"/>
    <lineage>
        <taxon>Bacteria</taxon>
        <taxon>Bacillati</taxon>
        <taxon>Bacillota</taxon>
        <taxon>Bacilli</taxon>
        <taxon>Lactobacillales</taxon>
        <taxon>Aerococcaceae</taxon>
        <taxon>Ignavigranum</taxon>
    </lineage>
</organism>
<dbReference type="Proteomes" id="UP000198833">
    <property type="component" value="Unassembled WGS sequence"/>
</dbReference>
<feature type="transmembrane region" description="Helical" evidence="2">
    <location>
        <begin position="104"/>
        <end position="123"/>
    </location>
</feature>
<dbReference type="STRING" id="89093.SAMN04488558_106100"/>
<keyword evidence="2" id="KW-0812">Transmembrane</keyword>
<dbReference type="AlphaFoldDB" id="A0A1H9E506"/>
<gene>
    <name evidence="3" type="ORF">SAMN04488558_106100</name>
</gene>
<proteinExistence type="predicted"/>
<dbReference type="RefSeq" id="WP_092571914.1">
    <property type="nucleotide sequence ID" value="NZ_FOEN01000006.1"/>
</dbReference>
<keyword evidence="2" id="KW-1133">Transmembrane helix</keyword>
<feature type="transmembrane region" description="Helical" evidence="2">
    <location>
        <begin position="73"/>
        <end position="95"/>
    </location>
</feature>